<evidence type="ECO:0000313" key="7">
    <source>
        <dbReference type="Proteomes" id="UP000694853"/>
    </source>
</evidence>
<name>A0A8B8KQW6_ABRPR</name>
<keyword evidence="4" id="KW-0812">Transmembrane</keyword>
<dbReference type="SUPFAM" id="SSF101447">
    <property type="entry name" value="Formin homology 2 domain (FH2 domain)"/>
    <property type="match status" value="1"/>
</dbReference>
<evidence type="ECO:0000256" key="2">
    <source>
        <dbReference type="RuleBase" id="RU361260"/>
    </source>
</evidence>
<dbReference type="GO" id="GO:0051015">
    <property type="term" value="F:actin filament binding"/>
    <property type="evidence" value="ECO:0007669"/>
    <property type="project" value="InterPro"/>
</dbReference>
<dbReference type="Pfam" id="PF02181">
    <property type="entry name" value="FH2"/>
    <property type="match status" value="1"/>
</dbReference>
<dbReference type="GeneID" id="113858047"/>
<feature type="compositionally biased region" description="Basic and acidic residues" evidence="3">
    <location>
        <begin position="168"/>
        <end position="192"/>
    </location>
</feature>
<feature type="compositionally biased region" description="Low complexity" evidence="3">
    <location>
        <begin position="562"/>
        <end position="583"/>
    </location>
</feature>
<keyword evidence="4" id="KW-0472">Membrane</keyword>
<evidence type="ECO:0000256" key="4">
    <source>
        <dbReference type="SAM" id="Phobius"/>
    </source>
</evidence>
<dbReference type="InterPro" id="IPR027643">
    <property type="entry name" value="Formin-like_plant"/>
</dbReference>
<feature type="compositionally biased region" description="Pro residues" evidence="3">
    <location>
        <begin position="228"/>
        <end position="270"/>
    </location>
</feature>
<keyword evidence="4" id="KW-1133">Transmembrane helix</keyword>
<gene>
    <name evidence="8" type="primary">LOC113858047</name>
</gene>
<evidence type="ECO:0000256" key="5">
    <source>
        <dbReference type="SAM" id="SignalP"/>
    </source>
</evidence>
<feature type="region of interest" description="Disordered" evidence="3">
    <location>
        <begin position="168"/>
        <end position="280"/>
    </location>
</feature>
<evidence type="ECO:0000256" key="1">
    <source>
        <dbReference type="ARBA" id="ARBA00025793"/>
    </source>
</evidence>
<protein>
    <recommendedName>
        <fullName evidence="2">Formin-like protein</fullName>
    </recommendedName>
</protein>
<keyword evidence="7" id="KW-1185">Reference proteome</keyword>
<feature type="domain" description="FH2" evidence="6">
    <location>
        <begin position="293"/>
        <end position="733"/>
    </location>
</feature>
<comment type="similarity">
    <text evidence="1">Belongs to the formin-like family. Class-I subfamily.</text>
</comment>
<dbReference type="InterPro" id="IPR015425">
    <property type="entry name" value="FH2_Formin"/>
</dbReference>
<feature type="transmembrane region" description="Helical" evidence="4">
    <location>
        <begin position="81"/>
        <end position="103"/>
    </location>
</feature>
<sequence>MALYMMPQSWLLLSLFFVSILTCHCQINNSPQNIETFFPNETSAPGPATQQPKPPRPSEPTQKQDQGPVATPKSTSSNGKIAKAVAATAASTIVLCGLIFFLIQRCLRSRRRKEITNTASGGDGRVVPQGNVFERIDGNVKGLIVDEDGLDVIYWRKLEGKNSNIDLHKEVASSPKNKEKEDDHHDLEENQVKKSKSIQEIPLLRGKSSTSHLNIPPGDDEPYKITRIPPPPSASTLPPTIPSLPSPAAPPAPPPIPARMSPAPPPPPPSSKSRPASVEMPVIKQRNSSGKGMPDTSSDQVKLKPLHWDKVNTNADHSMVWDKVDRGSFRVDQDLMEALFGYVATNRRSPKGKSHSTIPRKDESAPAAKIFLLDPRKSQNIAIILKSLAVSQSNILDALIDGKGLNADTLEKLSRVSPTEEEQSLILEYKGDPERLAAAESFLHRILKAVPSAFKRLNAMLFRLNYDYEIQEIKESLQTIELGCKEMKSKGLFVKLLEAVLKAGNRMNAGTARGNAQAFNLASLRKLSDVKSTNGKTTLLHFVVEEVVRSEGKRIARNHIGNLSRSSSRSSNDNENYESNAASNEQIAREHVTLGLPIVGGISSEFSNVKKAAQIDYSNLVGSISALSTRLVEIQELVSKCGSGEAGYFVKEMGDFIGNAREELKFVRDKQASVMQLIKKTTQYYQGGASKDTAEDSLQLFVIVKDFLGMVDQTCIEIARDMQKRKTPKAISG</sequence>
<feature type="region of interest" description="Disordered" evidence="3">
    <location>
        <begin position="559"/>
        <end position="583"/>
    </location>
</feature>
<proteinExistence type="inferred from homology"/>
<organism evidence="7 8">
    <name type="scientific">Abrus precatorius</name>
    <name type="common">Indian licorice</name>
    <name type="synonym">Glycine abrus</name>
    <dbReference type="NCBI Taxonomy" id="3816"/>
    <lineage>
        <taxon>Eukaryota</taxon>
        <taxon>Viridiplantae</taxon>
        <taxon>Streptophyta</taxon>
        <taxon>Embryophyta</taxon>
        <taxon>Tracheophyta</taxon>
        <taxon>Spermatophyta</taxon>
        <taxon>Magnoliopsida</taxon>
        <taxon>eudicotyledons</taxon>
        <taxon>Gunneridae</taxon>
        <taxon>Pentapetalae</taxon>
        <taxon>rosids</taxon>
        <taxon>fabids</taxon>
        <taxon>Fabales</taxon>
        <taxon>Fabaceae</taxon>
        <taxon>Papilionoideae</taxon>
        <taxon>50 kb inversion clade</taxon>
        <taxon>NPAAA clade</taxon>
        <taxon>indigoferoid/millettioid clade</taxon>
        <taxon>Abreae</taxon>
        <taxon>Abrus</taxon>
    </lineage>
</organism>
<accession>A0A8B8KQW6</accession>
<evidence type="ECO:0000313" key="8">
    <source>
        <dbReference type="RefSeq" id="XP_027346266.1"/>
    </source>
</evidence>
<dbReference type="PANTHER" id="PTHR23213">
    <property type="entry name" value="FORMIN-RELATED"/>
    <property type="match status" value="1"/>
</dbReference>
<feature type="chain" id="PRO_5034555445" description="Formin-like protein" evidence="5">
    <location>
        <begin position="26"/>
        <end position="733"/>
    </location>
</feature>
<dbReference type="PANTHER" id="PTHR23213:SF341">
    <property type="entry name" value="FORMIN-LIKE PROTEIN"/>
    <property type="match status" value="1"/>
</dbReference>
<keyword evidence="5" id="KW-0732">Signal</keyword>
<evidence type="ECO:0000259" key="6">
    <source>
        <dbReference type="PROSITE" id="PS51444"/>
    </source>
</evidence>
<feature type="region of interest" description="Disordered" evidence="3">
    <location>
        <begin position="36"/>
        <end position="78"/>
    </location>
</feature>
<evidence type="ECO:0000256" key="3">
    <source>
        <dbReference type="SAM" id="MobiDB-lite"/>
    </source>
</evidence>
<dbReference type="SMART" id="SM00498">
    <property type="entry name" value="FH2"/>
    <property type="match status" value="1"/>
</dbReference>
<feature type="compositionally biased region" description="Polar residues" evidence="3">
    <location>
        <begin position="36"/>
        <end position="51"/>
    </location>
</feature>
<dbReference type="PROSITE" id="PS51444">
    <property type="entry name" value="FH2"/>
    <property type="match status" value="1"/>
</dbReference>
<dbReference type="Gene3D" id="1.20.58.2220">
    <property type="entry name" value="Formin, FH2 domain"/>
    <property type="match status" value="1"/>
</dbReference>
<reference evidence="7" key="1">
    <citation type="journal article" date="2019" name="Toxins">
        <title>Detection of Abrin-Like and Prepropulchellin-Like Toxin Genes and Transcripts Using Whole Genome Sequencing and Full-Length Transcript Sequencing of Abrus precatorius.</title>
        <authorList>
            <person name="Hovde B.T."/>
            <person name="Daligault H.E."/>
            <person name="Hanschen E.R."/>
            <person name="Kunde Y.A."/>
            <person name="Johnson M.B."/>
            <person name="Starkenburg S.R."/>
            <person name="Johnson S.L."/>
        </authorList>
    </citation>
    <scope>NUCLEOTIDE SEQUENCE [LARGE SCALE GENOMIC DNA]</scope>
</reference>
<dbReference type="GO" id="GO:0045010">
    <property type="term" value="P:actin nucleation"/>
    <property type="evidence" value="ECO:0007669"/>
    <property type="project" value="InterPro"/>
</dbReference>
<dbReference type="Proteomes" id="UP000694853">
    <property type="component" value="Unplaced"/>
</dbReference>
<reference evidence="8" key="2">
    <citation type="submission" date="2025-08" db="UniProtKB">
        <authorList>
            <consortium name="RefSeq"/>
        </authorList>
    </citation>
    <scope>IDENTIFICATION</scope>
    <source>
        <tissue evidence="8">Young leaves</tissue>
    </source>
</reference>
<dbReference type="InterPro" id="IPR042201">
    <property type="entry name" value="FH2_Formin_sf"/>
</dbReference>
<dbReference type="AlphaFoldDB" id="A0A8B8KQW6"/>
<dbReference type="RefSeq" id="XP_027346266.1">
    <property type="nucleotide sequence ID" value="XM_027490465.1"/>
</dbReference>
<feature type="signal peptide" evidence="5">
    <location>
        <begin position="1"/>
        <end position="25"/>
    </location>
</feature>